<keyword evidence="5" id="KW-0175">Coiled coil</keyword>
<dbReference type="Proteomes" id="UP000724657">
    <property type="component" value="Unassembled WGS sequence"/>
</dbReference>
<name>A0A9E2KXJ2_9FUSO</name>
<dbReference type="GO" id="GO:0003677">
    <property type="term" value="F:DNA binding"/>
    <property type="evidence" value="ECO:0007669"/>
    <property type="project" value="UniProtKB-KW"/>
</dbReference>
<evidence type="ECO:0000256" key="2">
    <source>
        <dbReference type="ARBA" id="ARBA00023015"/>
    </source>
</evidence>
<dbReference type="InterPro" id="IPR011256">
    <property type="entry name" value="Reg_factor_effector_dom_sf"/>
</dbReference>
<dbReference type="Gene3D" id="3.20.80.10">
    <property type="entry name" value="Regulatory factor, effector binding domain"/>
    <property type="match status" value="1"/>
</dbReference>
<dbReference type="InterPro" id="IPR047057">
    <property type="entry name" value="MerR_fam"/>
</dbReference>
<comment type="caution">
    <text evidence="7">The sequence shown here is derived from an EMBL/GenBank/DDBJ whole genome shotgun (WGS) entry which is preliminary data.</text>
</comment>
<dbReference type="PANTHER" id="PTHR30204">
    <property type="entry name" value="REDOX-CYCLING DRUG-SENSING TRANSCRIPTIONAL ACTIVATOR SOXR"/>
    <property type="match status" value="1"/>
</dbReference>
<evidence type="ECO:0000256" key="1">
    <source>
        <dbReference type="ARBA" id="ARBA00022491"/>
    </source>
</evidence>
<evidence type="ECO:0000256" key="4">
    <source>
        <dbReference type="ARBA" id="ARBA00023163"/>
    </source>
</evidence>
<gene>
    <name evidence="7" type="ORF">IAA47_01125</name>
</gene>
<evidence type="ECO:0000256" key="5">
    <source>
        <dbReference type="SAM" id="Coils"/>
    </source>
</evidence>
<feature type="domain" description="HTH merR-type" evidence="6">
    <location>
        <begin position="4"/>
        <end position="74"/>
    </location>
</feature>
<dbReference type="PROSITE" id="PS50937">
    <property type="entry name" value="HTH_MERR_2"/>
    <property type="match status" value="1"/>
</dbReference>
<dbReference type="Gene3D" id="1.10.1660.10">
    <property type="match status" value="1"/>
</dbReference>
<dbReference type="GO" id="GO:0003700">
    <property type="term" value="F:DNA-binding transcription factor activity"/>
    <property type="evidence" value="ECO:0007669"/>
    <property type="project" value="InterPro"/>
</dbReference>
<protein>
    <submittedName>
        <fullName evidence="7">MerR family transcriptional regulator</fullName>
    </submittedName>
</protein>
<dbReference type="InterPro" id="IPR009061">
    <property type="entry name" value="DNA-bd_dom_put_sf"/>
</dbReference>
<evidence type="ECO:0000259" key="6">
    <source>
        <dbReference type="PROSITE" id="PS50937"/>
    </source>
</evidence>
<evidence type="ECO:0000313" key="7">
    <source>
        <dbReference type="EMBL" id="MBU3841597.1"/>
    </source>
</evidence>
<keyword evidence="1" id="KW-0678">Repressor</keyword>
<keyword evidence="4" id="KW-0804">Transcription</keyword>
<reference evidence="7" key="1">
    <citation type="journal article" date="2021" name="PeerJ">
        <title>Extensive microbial diversity within the chicken gut microbiome revealed by metagenomics and culture.</title>
        <authorList>
            <person name="Gilroy R."/>
            <person name="Ravi A."/>
            <person name="Getino M."/>
            <person name="Pursley I."/>
            <person name="Horton D.L."/>
            <person name="Alikhan N.F."/>
            <person name="Baker D."/>
            <person name="Gharbi K."/>
            <person name="Hall N."/>
            <person name="Watson M."/>
            <person name="Adriaenssens E.M."/>
            <person name="Foster-Nyarko E."/>
            <person name="Jarju S."/>
            <person name="Secka A."/>
            <person name="Antonio M."/>
            <person name="Oren A."/>
            <person name="Chaudhuri R.R."/>
            <person name="La Ragione R."/>
            <person name="Hildebrand F."/>
            <person name="Pallen M.J."/>
        </authorList>
    </citation>
    <scope>NUCLEOTIDE SEQUENCE</scope>
    <source>
        <strain evidence="7">A6-441</strain>
    </source>
</reference>
<dbReference type="PANTHER" id="PTHR30204:SF69">
    <property type="entry name" value="MERR-FAMILY TRANSCRIPTIONAL REGULATOR"/>
    <property type="match status" value="1"/>
</dbReference>
<dbReference type="EMBL" id="JAHLFN010000012">
    <property type="protein sequence ID" value="MBU3841597.1"/>
    <property type="molecule type" value="Genomic_DNA"/>
</dbReference>
<sequence length="274" mass="32482">MKDYLTIGEISKITNLPISTLRYYDSEGIISPDYKDEKTNYRYYRFFQIPIIKMIVHLKKLGFSNLKIKSHLENLSYSHTLELMNKMIEQTQEEIERLKKIELELKENALQMRYLINLENNIDKFFIEEEEIRGIYAKIAPNTRDNGISKAFKEIDKFLISVNQNSIPIGMFAFAMKEENIKKENYEYDKLIYLKDYINYEKRCNYSKREYASMICQGKFAEMGDNIKKVIKWSEEKGYIMEGDTIIHILSGPAFEKDPSEVMYILRVPIKSIN</sequence>
<organism evidence="7 8">
    <name type="scientific">Candidatus Fusobacterium pullicola</name>
    <dbReference type="NCBI Taxonomy" id="2838601"/>
    <lineage>
        <taxon>Bacteria</taxon>
        <taxon>Fusobacteriati</taxon>
        <taxon>Fusobacteriota</taxon>
        <taxon>Fusobacteriia</taxon>
        <taxon>Fusobacteriales</taxon>
        <taxon>Fusobacteriaceae</taxon>
        <taxon>Fusobacterium</taxon>
    </lineage>
</organism>
<dbReference type="SUPFAM" id="SSF46955">
    <property type="entry name" value="Putative DNA-binding domain"/>
    <property type="match status" value="1"/>
</dbReference>
<dbReference type="InterPro" id="IPR000551">
    <property type="entry name" value="MerR-type_HTH_dom"/>
</dbReference>
<reference evidence="7" key="2">
    <citation type="submission" date="2021-04" db="EMBL/GenBank/DDBJ databases">
        <authorList>
            <person name="Gilroy R."/>
        </authorList>
    </citation>
    <scope>NUCLEOTIDE SEQUENCE</scope>
    <source>
        <strain evidence="7">A6-441</strain>
    </source>
</reference>
<evidence type="ECO:0000313" key="8">
    <source>
        <dbReference type="Proteomes" id="UP000724657"/>
    </source>
</evidence>
<feature type="coiled-coil region" evidence="5">
    <location>
        <begin position="81"/>
        <end position="108"/>
    </location>
</feature>
<evidence type="ECO:0000256" key="3">
    <source>
        <dbReference type="ARBA" id="ARBA00023125"/>
    </source>
</evidence>
<dbReference type="Pfam" id="PF13411">
    <property type="entry name" value="MerR_1"/>
    <property type="match status" value="1"/>
</dbReference>
<dbReference type="AlphaFoldDB" id="A0A9E2KXJ2"/>
<dbReference type="SMART" id="SM00422">
    <property type="entry name" value="HTH_MERR"/>
    <property type="match status" value="1"/>
</dbReference>
<accession>A0A9E2KXJ2</accession>
<keyword evidence="3" id="KW-0238">DNA-binding</keyword>
<proteinExistence type="predicted"/>
<keyword evidence="2" id="KW-0805">Transcription regulation</keyword>